<comment type="caution">
    <text evidence="3">The sequence shown here is derived from an EMBL/GenBank/DDBJ whole genome shotgun (WGS) entry which is preliminary data.</text>
</comment>
<feature type="domain" description="FHA" evidence="2">
    <location>
        <begin position="40"/>
        <end position="67"/>
    </location>
</feature>
<reference evidence="3" key="1">
    <citation type="journal article" date="2022" name="G3 (Bethesda)">
        <title>High quality genome of the basidiomycete yeast Dioszegia hungarica PDD-24b-2 isolated from cloud water.</title>
        <authorList>
            <person name="Jarrige D."/>
            <person name="Haridas S."/>
            <person name="Bleykasten-Grosshans C."/>
            <person name="Joly M."/>
            <person name="Nadalig T."/>
            <person name="Sancelme M."/>
            <person name="Vuilleumier S."/>
            <person name="Grigoriev I.V."/>
            <person name="Amato P."/>
            <person name="Bringel F."/>
        </authorList>
    </citation>
    <scope>NUCLEOTIDE SEQUENCE</scope>
    <source>
        <strain evidence="3">PDD-24b-2</strain>
    </source>
</reference>
<dbReference type="Proteomes" id="UP001164286">
    <property type="component" value="Unassembled WGS sequence"/>
</dbReference>
<feature type="compositionally biased region" description="Acidic residues" evidence="1">
    <location>
        <begin position="204"/>
        <end position="213"/>
    </location>
</feature>
<dbReference type="InterPro" id="IPR000253">
    <property type="entry name" value="FHA_dom"/>
</dbReference>
<dbReference type="PANTHER" id="PTHR35711:SF1">
    <property type="entry name" value="ECTODERMAL, ISOFORM F"/>
    <property type="match status" value="1"/>
</dbReference>
<dbReference type="Gene3D" id="2.60.200.20">
    <property type="match status" value="1"/>
</dbReference>
<proteinExistence type="predicted"/>
<evidence type="ECO:0000256" key="1">
    <source>
        <dbReference type="SAM" id="MobiDB-lite"/>
    </source>
</evidence>
<dbReference type="EMBL" id="JAKWFO010000005">
    <property type="protein sequence ID" value="KAI9635977.1"/>
    <property type="molecule type" value="Genomic_DNA"/>
</dbReference>
<feature type="region of interest" description="Disordered" evidence="1">
    <location>
        <begin position="759"/>
        <end position="808"/>
    </location>
</feature>
<dbReference type="PANTHER" id="PTHR35711">
    <property type="entry name" value="EXPRESSED PROTEIN"/>
    <property type="match status" value="1"/>
</dbReference>
<evidence type="ECO:0000259" key="2">
    <source>
        <dbReference type="PROSITE" id="PS50006"/>
    </source>
</evidence>
<feature type="compositionally biased region" description="Polar residues" evidence="1">
    <location>
        <begin position="1019"/>
        <end position="1028"/>
    </location>
</feature>
<feature type="compositionally biased region" description="Acidic residues" evidence="1">
    <location>
        <begin position="355"/>
        <end position="370"/>
    </location>
</feature>
<feature type="compositionally biased region" description="Low complexity" evidence="1">
    <location>
        <begin position="978"/>
        <end position="987"/>
    </location>
</feature>
<feature type="compositionally biased region" description="Basic and acidic residues" evidence="1">
    <location>
        <begin position="789"/>
        <end position="803"/>
    </location>
</feature>
<sequence length="1152" mass="124508">MDREYTPDPVFAPQILGSLFYIDRKSGEVKQNYPIDAEKITFGRDADCDIRIHWDDVSRVHAEIQFDLLEGSASPPSHLFGRVLICRPLSRLSAPTLEPTARQSLASGDSFIIRKKLFRFEYPDAPTFSTSVLSPSILNTPVRGKGTPAKPRVSNTPLRRRASHRLSLMPADKPFVPLSPMKRRQSNVGHGGSTPKRSHLSQPVEEEEEEDGNMEGIVDVQKNEDGDMIILETREETAETAVKLTSQSAPVPPKTPRSIPLPAPAQTPYVQTPPRVPSKVAMSTPPGPMTLHKALLLRSARKAWVESRPNDVDDAVADGKIEVGRRKSKSPSKEEGAESKRKSLTPRKSVPAPEPDSDISDEDEQEEQEIAEGRAELQWVQEDPGVDGSFAESDSADDSLEADMSLDIVSLAGVTMACLQLTRQPGQGVFDLHADVSAGSPLDEHEDSYEEDEGHAEEEHEEDEEGNEEIEYDDRDIDGDEEEEEEEDLFAEAPNSADVQSRTLDRFYTPQVSRNQNQPRRSLAAIGGPASRTFGVPASPNPLGGGAFRPTPSKPVSSHLSAAYEEDEDADDQSGEESHAPLQPSVSERELAEIRKRRQSLATPRQLPAAPMSFREPVKSAFSLVKTPSHPALTRSPTKDNEDEHDDTPIGDIRSRLNKMKRDSSARELARPAERNGRRATVGFVLPETPARPTVKASASYTAAPAARFGGAAPPTPQTPVVSAYEEEGDSVISSLHQTPVRSTAKKVGTPFSLILRTPIQESEEADEDATPASPEIITSHLQATTPVKRSERPASRDQRPEPKTPYMGDIRNLYPAIPSPASPVLSGIKNLYPALPLPPKTPDMRGMKGMFAEQATEAEVEQAVEVEQEVQRKTPRSKRKSSAAVQQAELRVTEQGGSQSAELPVIAVDPSVDEAAVAIEPVATAGATSSARIRSAKPTVEAVIPERKSAPARTRVVSASKPVEVERPSAPSRRRAAAPVAAAPAVDPKSKPTRRAAASSTEAERTEEKAAIPKTTRSRVPSAQTAAVSRPVSPEIKSAPAGRGRPKKVLSETSDQPAGEIAAKPAPSAAASKPTRARAAAAPAAVVERKTVSAPTRRTRAVKEDEGEKENVAAEEKVSAGRTSRARGVKKEVPAVAVEPVTTTRATRSRK</sequence>
<dbReference type="PROSITE" id="PS50006">
    <property type="entry name" value="FHA_DOMAIN"/>
    <property type="match status" value="1"/>
</dbReference>
<feature type="compositionally biased region" description="Basic and acidic residues" evidence="1">
    <location>
        <begin position="306"/>
        <end position="341"/>
    </location>
</feature>
<evidence type="ECO:0000313" key="4">
    <source>
        <dbReference type="Proteomes" id="UP001164286"/>
    </source>
</evidence>
<dbReference type="AlphaFoldDB" id="A0AA38H8S8"/>
<feature type="compositionally biased region" description="Polar residues" evidence="1">
    <location>
        <begin position="510"/>
        <end position="520"/>
    </location>
</feature>
<dbReference type="GeneID" id="77726564"/>
<feature type="compositionally biased region" description="Basic and acidic residues" evidence="1">
    <location>
        <begin position="660"/>
        <end position="677"/>
    </location>
</feature>
<feature type="region of interest" description="Disordered" evidence="1">
    <location>
        <begin position="243"/>
        <end position="290"/>
    </location>
</feature>
<feature type="region of interest" description="Disordered" evidence="1">
    <location>
        <begin position="926"/>
        <end position="1132"/>
    </location>
</feature>
<dbReference type="RefSeq" id="XP_052945754.1">
    <property type="nucleotide sequence ID" value="XM_053087363.1"/>
</dbReference>
<dbReference type="InterPro" id="IPR008984">
    <property type="entry name" value="SMAD_FHA_dom_sf"/>
</dbReference>
<feature type="region of interest" description="Disordered" evidence="1">
    <location>
        <begin position="139"/>
        <end position="214"/>
    </location>
</feature>
<feature type="compositionally biased region" description="Acidic residues" evidence="1">
    <location>
        <begin position="564"/>
        <end position="575"/>
    </location>
</feature>
<feature type="compositionally biased region" description="Basic and acidic residues" evidence="1">
    <location>
        <begin position="1003"/>
        <end position="1012"/>
    </location>
</feature>
<protein>
    <recommendedName>
        <fullName evidence="2">FHA domain-containing protein</fullName>
    </recommendedName>
</protein>
<accession>A0AA38H8S8</accession>
<feature type="compositionally biased region" description="Pro residues" evidence="1">
    <location>
        <begin position="250"/>
        <end position="265"/>
    </location>
</feature>
<dbReference type="SUPFAM" id="SSF49879">
    <property type="entry name" value="SMAD/FHA domain"/>
    <property type="match status" value="1"/>
</dbReference>
<organism evidence="3 4">
    <name type="scientific">Dioszegia hungarica</name>
    <dbReference type="NCBI Taxonomy" id="4972"/>
    <lineage>
        <taxon>Eukaryota</taxon>
        <taxon>Fungi</taxon>
        <taxon>Dikarya</taxon>
        <taxon>Basidiomycota</taxon>
        <taxon>Agaricomycotina</taxon>
        <taxon>Tremellomycetes</taxon>
        <taxon>Tremellales</taxon>
        <taxon>Bulleribasidiaceae</taxon>
        <taxon>Dioszegia</taxon>
    </lineage>
</organism>
<feature type="region of interest" description="Disordered" evidence="1">
    <location>
        <begin position="306"/>
        <end position="398"/>
    </location>
</feature>
<gene>
    <name evidence="3" type="ORF">MKK02DRAFT_27522</name>
</gene>
<feature type="region of interest" description="Disordered" evidence="1">
    <location>
        <begin position="432"/>
        <end position="687"/>
    </location>
</feature>
<feature type="region of interest" description="Disordered" evidence="1">
    <location>
        <begin position="870"/>
        <end position="900"/>
    </location>
</feature>
<feature type="compositionally biased region" description="Basic and acidic residues" evidence="1">
    <location>
        <begin position="1102"/>
        <end position="1120"/>
    </location>
</feature>
<evidence type="ECO:0000313" key="3">
    <source>
        <dbReference type="EMBL" id="KAI9635977.1"/>
    </source>
</evidence>
<name>A0AA38H8S8_9TREE</name>
<feature type="compositionally biased region" description="Acidic residues" evidence="1">
    <location>
        <begin position="444"/>
        <end position="490"/>
    </location>
</feature>
<dbReference type="Pfam" id="PF00498">
    <property type="entry name" value="FHA"/>
    <property type="match status" value="1"/>
</dbReference>
<feature type="compositionally biased region" description="Low complexity" evidence="1">
    <location>
        <begin position="1063"/>
        <end position="1086"/>
    </location>
</feature>
<keyword evidence="4" id="KW-1185">Reference proteome</keyword>